<accession>A0ABR0N3D6</accession>
<name>A0ABR0N3D6_GOSAR</name>
<dbReference type="PANTHER" id="PTHR33696:SF20">
    <property type="entry name" value="DUF688 FAMILY PROTEIN"/>
    <property type="match status" value="1"/>
</dbReference>
<evidence type="ECO:0000313" key="2">
    <source>
        <dbReference type="EMBL" id="KAK5785074.1"/>
    </source>
</evidence>
<sequence length="240" mass="26591">MEGSIPFSWEEKPGVSKSEPKVNHYDQDCPIGLELYDLNQKNYVSDPSGSSSILVHEKKVPPPPPLSVQLKGSPSGKGGLKWWQEDPFLLAYKACTKSGGNMKHLSSEAKESTCSSELSRKKKITFSCKKSCDVSNDNLGSAIIAFDFITKSLPFAITHGTITNPDRYTDNIGFWCNVYGIDALMLFACSFVFELMVCESAIVMPFSIAKQCAFDVIVFVKMFWFAIVTHHLHEVTGSIL</sequence>
<reference evidence="2 3" key="1">
    <citation type="submission" date="2023-03" db="EMBL/GenBank/DDBJ databases">
        <title>WGS of Gossypium arboreum.</title>
        <authorList>
            <person name="Yu D."/>
        </authorList>
    </citation>
    <scope>NUCLEOTIDE SEQUENCE [LARGE SCALE GENOMIC DNA]</scope>
    <source>
        <tissue evidence="2">Leaf</tissue>
    </source>
</reference>
<proteinExistence type="predicted"/>
<evidence type="ECO:0000313" key="3">
    <source>
        <dbReference type="Proteomes" id="UP001358586"/>
    </source>
</evidence>
<dbReference type="Proteomes" id="UP001358586">
    <property type="component" value="Chromosome 11"/>
</dbReference>
<organism evidence="2 3">
    <name type="scientific">Gossypium arboreum</name>
    <name type="common">Tree cotton</name>
    <name type="synonym">Gossypium nanking</name>
    <dbReference type="NCBI Taxonomy" id="29729"/>
    <lineage>
        <taxon>Eukaryota</taxon>
        <taxon>Viridiplantae</taxon>
        <taxon>Streptophyta</taxon>
        <taxon>Embryophyta</taxon>
        <taxon>Tracheophyta</taxon>
        <taxon>Spermatophyta</taxon>
        <taxon>Magnoliopsida</taxon>
        <taxon>eudicotyledons</taxon>
        <taxon>Gunneridae</taxon>
        <taxon>Pentapetalae</taxon>
        <taxon>rosids</taxon>
        <taxon>malvids</taxon>
        <taxon>Malvales</taxon>
        <taxon>Malvaceae</taxon>
        <taxon>Malvoideae</taxon>
        <taxon>Gossypium</taxon>
    </lineage>
</organism>
<keyword evidence="3" id="KW-1185">Reference proteome</keyword>
<protein>
    <submittedName>
        <fullName evidence="2">Uncharacterized protein</fullName>
    </submittedName>
</protein>
<dbReference type="EMBL" id="JARKNE010000011">
    <property type="protein sequence ID" value="KAK5785074.1"/>
    <property type="molecule type" value="Genomic_DNA"/>
</dbReference>
<feature type="region of interest" description="Disordered" evidence="1">
    <location>
        <begin position="1"/>
        <end position="23"/>
    </location>
</feature>
<comment type="caution">
    <text evidence="2">The sequence shown here is derived from an EMBL/GenBank/DDBJ whole genome shotgun (WGS) entry which is preliminary data.</text>
</comment>
<feature type="compositionally biased region" description="Basic and acidic residues" evidence="1">
    <location>
        <begin position="9"/>
        <end position="23"/>
    </location>
</feature>
<evidence type="ECO:0000256" key="1">
    <source>
        <dbReference type="SAM" id="MobiDB-lite"/>
    </source>
</evidence>
<dbReference type="PANTHER" id="PTHR33696">
    <property type="entry name" value="T22J18.15-RELATED"/>
    <property type="match status" value="1"/>
</dbReference>
<gene>
    <name evidence="2" type="ORF">PVK06_039619</name>
</gene>